<organism evidence="1 2">
    <name type="scientific">Dictyobacter alpinus</name>
    <dbReference type="NCBI Taxonomy" id="2014873"/>
    <lineage>
        <taxon>Bacteria</taxon>
        <taxon>Bacillati</taxon>
        <taxon>Chloroflexota</taxon>
        <taxon>Ktedonobacteria</taxon>
        <taxon>Ktedonobacterales</taxon>
        <taxon>Dictyobacteraceae</taxon>
        <taxon>Dictyobacter</taxon>
    </lineage>
</organism>
<dbReference type="EMBL" id="BIFT01000002">
    <property type="protein sequence ID" value="GCE31251.1"/>
    <property type="molecule type" value="Genomic_DNA"/>
</dbReference>
<sequence length="178" mass="20478">MGKRKVLEPHVTDWLFSCPDTMTTKQIVEFFHPSNQPVTEFSAQHWQETWQIGNDILRAYGYPKNYFYYPGQTVGWDSIADWMFVKCWKKEEKQSVKSKRSSDIFIGELIVIRDCQEDVAVNLSFFAASVQTYIRHIQSIHPLIAEKLIVVLAGWTQPVLSARIAGHSVAWALNALSE</sequence>
<evidence type="ECO:0000313" key="2">
    <source>
        <dbReference type="Proteomes" id="UP000287171"/>
    </source>
</evidence>
<evidence type="ECO:0000313" key="1">
    <source>
        <dbReference type="EMBL" id="GCE31251.1"/>
    </source>
</evidence>
<comment type="caution">
    <text evidence="1">The sequence shown here is derived from an EMBL/GenBank/DDBJ whole genome shotgun (WGS) entry which is preliminary data.</text>
</comment>
<accession>A0A402BIM0</accession>
<dbReference type="RefSeq" id="WP_126631237.1">
    <property type="nucleotide sequence ID" value="NZ_BIFT01000002.1"/>
</dbReference>
<dbReference type="Proteomes" id="UP000287171">
    <property type="component" value="Unassembled WGS sequence"/>
</dbReference>
<protein>
    <submittedName>
        <fullName evidence="1">Uncharacterized protein</fullName>
    </submittedName>
</protein>
<name>A0A402BIM0_9CHLR</name>
<gene>
    <name evidence="1" type="ORF">KDA_67350</name>
</gene>
<reference evidence="2" key="1">
    <citation type="submission" date="2018-12" db="EMBL/GenBank/DDBJ databases">
        <title>Tengunoibacter tsumagoiensis gen. nov., sp. nov., Dictyobacter kobayashii sp. nov., D. alpinus sp. nov., and D. joshuensis sp. nov. and description of Dictyobacteraceae fam. nov. within the order Ktedonobacterales isolated from Tengu-no-mugimeshi.</title>
        <authorList>
            <person name="Wang C.M."/>
            <person name="Zheng Y."/>
            <person name="Sakai Y."/>
            <person name="Toyoda A."/>
            <person name="Minakuchi Y."/>
            <person name="Abe K."/>
            <person name="Yokota A."/>
            <person name="Yabe S."/>
        </authorList>
    </citation>
    <scope>NUCLEOTIDE SEQUENCE [LARGE SCALE GENOMIC DNA]</scope>
    <source>
        <strain evidence="2">Uno16</strain>
    </source>
</reference>
<keyword evidence="2" id="KW-1185">Reference proteome</keyword>
<dbReference type="OrthoDB" id="9863198at2"/>
<proteinExistence type="predicted"/>
<dbReference type="AlphaFoldDB" id="A0A402BIM0"/>